<keyword evidence="3" id="KW-1185">Reference proteome</keyword>
<evidence type="ECO:0000256" key="1">
    <source>
        <dbReference type="SAM" id="MobiDB-lite"/>
    </source>
</evidence>
<name>A0A328C733_9DELT</name>
<reference evidence="2 3" key="1">
    <citation type="submission" date="2018-05" db="EMBL/GenBank/DDBJ databases">
        <title>Lujinxingia marina gen. nov. sp. nov., a new facultative anaerobic member of the class Deltaproteobacteria, and proposal of Lujinxingaceae fam. nov.</title>
        <authorList>
            <person name="Li C.-M."/>
        </authorList>
    </citation>
    <scope>NUCLEOTIDE SEQUENCE [LARGE SCALE GENOMIC DNA]</scope>
    <source>
        <strain evidence="2 3">B210</strain>
    </source>
</reference>
<dbReference type="EMBL" id="QHKO01000004">
    <property type="protein sequence ID" value="RAL22200.1"/>
    <property type="molecule type" value="Genomic_DNA"/>
</dbReference>
<feature type="compositionally biased region" description="Basic residues" evidence="1">
    <location>
        <begin position="104"/>
        <end position="136"/>
    </location>
</feature>
<comment type="caution">
    <text evidence="2">The sequence shown here is derived from an EMBL/GenBank/DDBJ whole genome shotgun (WGS) entry which is preliminary data.</text>
</comment>
<organism evidence="2 3">
    <name type="scientific">Lujinxingia litoralis</name>
    <dbReference type="NCBI Taxonomy" id="2211119"/>
    <lineage>
        <taxon>Bacteria</taxon>
        <taxon>Deltaproteobacteria</taxon>
        <taxon>Bradymonadales</taxon>
        <taxon>Lujinxingiaceae</taxon>
        <taxon>Lujinxingia</taxon>
    </lineage>
</organism>
<protein>
    <recommendedName>
        <fullName evidence="4">Outer membrane protein beta-barrel domain-containing protein</fullName>
    </recommendedName>
</protein>
<feature type="region of interest" description="Disordered" evidence="1">
    <location>
        <begin position="33"/>
        <end position="150"/>
    </location>
</feature>
<dbReference type="OrthoDB" id="5513265at2"/>
<feature type="compositionally biased region" description="Basic and acidic residues" evidence="1">
    <location>
        <begin position="62"/>
        <end position="76"/>
    </location>
</feature>
<accession>A0A328C733</accession>
<evidence type="ECO:0008006" key="4">
    <source>
        <dbReference type="Google" id="ProtNLM"/>
    </source>
</evidence>
<evidence type="ECO:0000313" key="3">
    <source>
        <dbReference type="Proteomes" id="UP000249169"/>
    </source>
</evidence>
<sequence length="313" mass="34308">MNAPTSRLMTFAAALLFSLPVAHLTHVGLAEAGPGGILRESRDESRSRGHKMERRERRGRRSSNDERRSSRDERRTTRTTRSSRPRRTDARPVGPPRVVNSAPRGRRTTRATRSRSRTHHQHVHTHTTTHVHHTSQTHHYTNEPAPPRAAPQTNPLDGYLTLGLGAGGFDAPRILNSALPGSEFNLGLGVRGDLLGFELGFHGGGYKFDRHAAELDIAVMGLSGDLKLQPKLGILEPYVMAGLGGYLFQDAHLQESAVGGAVRLGGGLDLRFNSFGVGLRYLYNIYGFGNDLSFADGLRARSESIGLNATFFF</sequence>
<gene>
    <name evidence="2" type="ORF">DL240_10110</name>
</gene>
<evidence type="ECO:0000313" key="2">
    <source>
        <dbReference type="EMBL" id="RAL22200.1"/>
    </source>
</evidence>
<dbReference type="RefSeq" id="WP_111729771.1">
    <property type="nucleotide sequence ID" value="NZ_QHKO01000004.1"/>
</dbReference>
<dbReference type="AlphaFoldDB" id="A0A328C733"/>
<feature type="compositionally biased region" description="Basic residues" evidence="1">
    <location>
        <begin position="48"/>
        <end position="61"/>
    </location>
</feature>
<dbReference type="Proteomes" id="UP000249169">
    <property type="component" value="Unassembled WGS sequence"/>
</dbReference>
<proteinExistence type="predicted"/>